<organism evidence="2 3">
    <name type="scientific">Mesorhizobium opportunistum</name>
    <dbReference type="NCBI Taxonomy" id="593909"/>
    <lineage>
        <taxon>Bacteria</taxon>
        <taxon>Pseudomonadati</taxon>
        <taxon>Pseudomonadota</taxon>
        <taxon>Alphaproteobacteria</taxon>
        <taxon>Hyphomicrobiales</taxon>
        <taxon>Phyllobacteriaceae</taxon>
        <taxon>Mesorhizobium</taxon>
    </lineage>
</organism>
<sequence>MATLEEVYTALFSPRSGSDIFASAPLLPTDLFAFGAHLLERSGAYHHVAPDVNRARSSGFRELLVDDELRARAVRTGRIWRASKPRAGRRLPPPPSRVEVLWEELEQFRDEHVFEPLVETADAPEWWMICLELVMIADEACQDIGFDPGNKFARPIRSAYVAADLGSGKEFRRIQRAPFSLSTAAEDLVCVQAKSRTPSVGCTLRSLTHNLALLPPRGQVRARWVHPPFTRTPALDDDKLGLLLIPFPYRVDENAFVSVGEHPGGGWGWFTARPTWLPLNTDRQKRSSFVTFVQDLVDRAREKGQRVNGVVFPELSLNYTQFLGLARALARDNGIDFLIAGVTHDQDHRHGNFVAIAPFFLLGRERTGTISGWEQTVLVREKHHRWKLNRSQIETYSLGLDPARSWWEDLNILSRSLDVLVYRGSSTLTTLICEDLARVDPCQAVVRAIGPNLLIALLMDGPQIGSRWPARYATVLADDPGTSVLSLTSFGLMARQNDLGQWPQSCAIGLWKDEAAGIKVLELPREADAISLQIRSVAKSENTLDGRSDGGSSHRWEYESHTGVTLEPAARPDWVRTGIGR</sequence>
<dbReference type="RefSeq" id="WP_352656950.1">
    <property type="nucleotide sequence ID" value="NZ_JAMYMY010000004.1"/>
</dbReference>
<comment type="caution">
    <text evidence="2">The sequence shown here is derived from an EMBL/GenBank/DDBJ whole genome shotgun (WGS) entry which is preliminary data.</text>
</comment>
<accession>A0ABV1YB48</accession>
<dbReference type="EMBL" id="JAMYPJ010000005">
    <property type="protein sequence ID" value="MER8932391.1"/>
    <property type="molecule type" value="Genomic_DNA"/>
</dbReference>
<evidence type="ECO:0000313" key="2">
    <source>
        <dbReference type="EMBL" id="MER8932391.1"/>
    </source>
</evidence>
<reference evidence="2 3" key="1">
    <citation type="journal article" date="2024" name="Proc. Natl. Acad. Sci. U.S.A.">
        <title>The evolutionary genomics of adaptation to stress in wild rhizobium bacteria.</title>
        <authorList>
            <person name="Kehlet-Delgado H."/>
            <person name="Montoya A.P."/>
            <person name="Jensen K.T."/>
            <person name="Wendlandt C.E."/>
            <person name="Dexheimer C."/>
            <person name="Roberts M."/>
            <person name="Torres Martinez L."/>
            <person name="Friesen M.L."/>
            <person name="Griffitts J.S."/>
            <person name="Porter S.S."/>
        </authorList>
    </citation>
    <scope>NUCLEOTIDE SEQUENCE [LARGE SCALE GENOMIC DNA]</scope>
    <source>
        <strain evidence="2 3">M0729</strain>
    </source>
</reference>
<protein>
    <submittedName>
        <fullName evidence="2">Uncharacterized protein</fullName>
    </submittedName>
</protein>
<feature type="region of interest" description="Disordered" evidence="1">
    <location>
        <begin position="542"/>
        <end position="561"/>
    </location>
</feature>
<gene>
    <name evidence="2" type="ORF">NKI33_05365</name>
</gene>
<keyword evidence="3" id="KW-1185">Reference proteome</keyword>
<evidence type="ECO:0000313" key="3">
    <source>
        <dbReference type="Proteomes" id="UP001464387"/>
    </source>
</evidence>
<evidence type="ECO:0000256" key="1">
    <source>
        <dbReference type="SAM" id="MobiDB-lite"/>
    </source>
</evidence>
<proteinExistence type="predicted"/>
<dbReference type="Proteomes" id="UP001464387">
    <property type="component" value="Unassembled WGS sequence"/>
</dbReference>
<feature type="compositionally biased region" description="Basic and acidic residues" evidence="1">
    <location>
        <begin position="542"/>
        <end position="560"/>
    </location>
</feature>
<name>A0ABV1YB48_9HYPH</name>